<dbReference type="Proteomes" id="UP001501920">
    <property type="component" value="Chromosome 5"/>
</dbReference>
<protein>
    <submittedName>
        <fullName evidence="3">Uncharacterized protein</fullName>
    </submittedName>
</protein>
<proteinExistence type="predicted"/>
<evidence type="ECO:0000256" key="2">
    <source>
        <dbReference type="SAM" id="SignalP"/>
    </source>
</evidence>
<evidence type="ECO:0000256" key="1">
    <source>
        <dbReference type="SAM" id="Phobius"/>
    </source>
</evidence>
<accession>A0A3B4DYU7</accession>
<keyword evidence="1" id="KW-0812">Transmembrane</keyword>
<keyword evidence="1" id="KW-1133">Transmembrane helix</keyword>
<dbReference type="OrthoDB" id="8781657at2759"/>
<feature type="chain" id="PRO_5017224326" evidence="2">
    <location>
        <begin position="19"/>
        <end position="605"/>
    </location>
</feature>
<dbReference type="GeneTree" id="ENSGT01130000278519"/>
<reference evidence="3" key="2">
    <citation type="submission" date="2025-08" db="UniProtKB">
        <authorList>
            <consortium name="Ensembl"/>
        </authorList>
    </citation>
    <scope>IDENTIFICATION</scope>
</reference>
<keyword evidence="4" id="KW-1185">Reference proteome</keyword>
<sequence length="605" mass="67807">MLGLWILLCAAFLTDSCAGETLQHGRQLSIRLQDWIKKLDFTSMDRSLNYTIWSDSVTPHRGRVVGGKGNNRRFVISSVNFDDQGTYTLLNFRNQVSSVTSLKVISSTSIKYCVADATLKISLDGLKKDEASLSFSNQKRTLTLVQRGSPMWNHNYNKQIKVTNSSIQVVSVSESDVGQYTLSDLQGRQTQVITLKIIDAPVKVNDVQLQYGQKLRIKLPVQTKMLMFTSKSQNYTIWSSSVTPKRGNVTGRGDDRHFLVNYVNFDDEAAYTQWNSRDKVIAVTNVKILCSTDTQSCVAGATLSISLDGLEKNKATLRFSNQDKNLMLVQQGIPVWNLPERERIKVTSSSVSVLRVNDSDVGQYTLFDLQGRQAKVVMLKINDTSNLTDRVELQFGDTLSIKLPVEAETLTFTSKSQNDTIWPSSTRPNRGNVSGLDDKRSFIINTVNFDDQGTYIQRNHWNARTYATEVKVLSRRYTQDCVTGKTLSISLNGLEKDQVSLRFSNKKVDHMLVERGSPVGNLSGNYNQISVTNSDIQVLNFSVLHVGQYTLLDGQGRVAKVITADLNEPLSWKPIFITVAVILLAGICIYVGKRAWQRKQAVMHV</sequence>
<evidence type="ECO:0000313" key="3">
    <source>
        <dbReference type="Ensembl" id="ENSPNAP00000028600.1"/>
    </source>
</evidence>
<evidence type="ECO:0000313" key="4">
    <source>
        <dbReference type="Proteomes" id="UP001501920"/>
    </source>
</evidence>
<keyword evidence="2" id="KW-0732">Signal</keyword>
<keyword evidence="1" id="KW-0472">Membrane</keyword>
<name>A0A3B4DYU7_PYGNA</name>
<dbReference type="GeneID" id="108434763"/>
<dbReference type="STRING" id="42514.ENSPNAP00000028600"/>
<organism evidence="3 4">
    <name type="scientific">Pygocentrus nattereri</name>
    <name type="common">Red-bellied piranha</name>
    <dbReference type="NCBI Taxonomy" id="42514"/>
    <lineage>
        <taxon>Eukaryota</taxon>
        <taxon>Metazoa</taxon>
        <taxon>Chordata</taxon>
        <taxon>Craniata</taxon>
        <taxon>Vertebrata</taxon>
        <taxon>Euteleostomi</taxon>
        <taxon>Actinopterygii</taxon>
        <taxon>Neopterygii</taxon>
        <taxon>Teleostei</taxon>
        <taxon>Ostariophysi</taxon>
        <taxon>Characiformes</taxon>
        <taxon>Characoidei</taxon>
        <taxon>Pygocentrus</taxon>
    </lineage>
</organism>
<feature type="signal peptide" evidence="2">
    <location>
        <begin position="1"/>
        <end position="18"/>
    </location>
</feature>
<reference evidence="3 4" key="1">
    <citation type="submission" date="2020-10" db="EMBL/GenBank/DDBJ databases">
        <title>Pygocentrus nattereri (red-bellied piranha) genome, fPygNat1, primary haplotype.</title>
        <authorList>
            <person name="Myers G."/>
            <person name="Meyer A."/>
            <person name="Karagic N."/>
            <person name="Pippel M."/>
            <person name="Winkler S."/>
            <person name="Tracey A."/>
            <person name="Wood J."/>
            <person name="Formenti G."/>
            <person name="Howe K."/>
            <person name="Fedrigo O."/>
            <person name="Jarvis E.D."/>
        </authorList>
    </citation>
    <scope>NUCLEOTIDE SEQUENCE [LARGE SCALE GENOMIC DNA]</scope>
</reference>
<dbReference type="Ensembl" id="ENSPNAT00000035049.2">
    <property type="protein sequence ID" value="ENSPNAP00000028600.1"/>
    <property type="gene ID" value="ENSPNAG00000014369.2"/>
</dbReference>
<feature type="transmembrane region" description="Helical" evidence="1">
    <location>
        <begin position="570"/>
        <end position="591"/>
    </location>
</feature>
<dbReference type="AlphaFoldDB" id="A0A3B4DYU7"/>
<dbReference type="RefSeq" id="XP_017565615.1">
    <property type="nucleotide sequence ID" value="XM_017710126.2"/>
</dbReference>
<reference evidence="3" key="3">
    <citation type="submission" date="2025-09" db="UniProtKB">
        <authorList>
            <consortium name="Ensembl"/>
        </authorList>
    </citation>
    <scope>IDENTIFICATION</scope>
</reference>